<dbReference type="RefSeq" id="WP_302722077.1">
    <property type="nucleotide sequence ID" value="NZ_JAULRU010000428.1"/>
</dbReference>
<evidence type="ECO:0000313" key="3">
    <source>
        <dbReference type="EMBL" id="MDX6851148.1"/>
    </source>
</evidence>
<feature type="region of interest" description="Disordered" evidence="1">
    <location>
        <begin position="26"/>
        <end position="54"/>
    </location>
</feature>
<evidence type="ECO:0000256" key="2">
    <source>
        <dbReference type="SAM" id="SignalP"/>
    </source>
</evidence>
<dbReference type="EMBL" id="JAXAFO010000041">
    <property type="protein sequence ID" value="MDX6851148.1"/>
    <property type="molecule type" value="Genomic_DNA"/>
</dbReference>
<accession>A0ABU4S5G5</accession>
<dbReference type="Pfam" id="PF08811">
    <property type="entry name" value="DUF1800"/>
    <property type="match status" value="1"/>
</dbReference>
<dbReference type="PROSITE" id="PS51257">
    <property type="entry name" value="PROKAR_LIPOPROTEIN"/>
    <property type="match status" value="1"/>
</dbReference>
<keyword evidence="4" id="KW-1185">Reference proteome</keyword>
<gene>
    <name evidence="3" type="ORF">SCD92_17350</name>
</gene>
<organism evidence="3 4">
    <name type="scientific">Gilvimarinus gilvus</name>
    <dbReference type="NCBI Taxonomy" id="3058038"/>
    <lineage>
        <taxon>Bacteria</taxon>
        <taxon>Pseudomonadati</taxon>
        <taxon>Pseudomonadota</taxon>
        <taxon>Gammaproteobacteria</taxon>
        <taxon>Cellvibrionales</taxon>
        <taxon>Cellvibrionaceae</taxon>
        <taxon>Gilvimarinus</taxon>
    </lineage>
</organism>
<comment type="caution">
    <text evidence="3">The sequence shown here is derived from an EMBL/GenBank/DDBJ whole genome shotgun (WGS) entry which is preliminary data.</text>
</comment>
<reference evidence="3 4" key="1">
    <citation type="submission" date="2023-11" db="EMBL/GenBank/DDBJ databases">
        <title>Gilvimarinus fulvus sp. nov., isolated from the surface of Kelp.</title>
        <authorList>
            <person name="Sun Y.Y."/>
            <person name="Gong Y."/>
            <person name="Du Z.J."/>
        </authorList>
    </citation>
    <scope>NUCLEOTIDE SEQUENCE [LARGE SCALE GENOMIC DNA]</scope>
    <source>
        <strain evidence="3 4">SDUM040013</strain>
    </source>
</reference>
<sequence>MLITRLTAAALLIFLATLSAGCGGGGSGNNPANPPVSPQPEPELPPEPDPVAELPLSADEHWDEAKTAARFLQQTTFGPTEDSVLAVLNQGQDDWLQEQLNTPATLHLPLLDERFESLGWEATPSPEIDDADGYYRDLQRSDIWWEVVLRSPDQLRQRVAFALSQILVISNVSDVLYNDTRGIASYQDMLAEHAFGNYRDLLEAVTLHPMMGEYLSMVRNEKANAEHNIRPDENYAREVMQLFSIGLVELNLDGTAKTDAQGQPIPSYDQETIKAFARVFTGWNFATTNIWWEWTSDAIGEALPMKAYQAIHDTESKALLNGTVLPAGQTAEQDMTGAMDNLFNHPNVGPFISKQLIQRLVTSNPSPAYVERVASVFNNNGFGVRGDLQAVVRTILTDIEARSGHVLAPDSFGKLREPILQIANVWRTFPAEGTAVYNEDESAVVGKRIRYLGSDRKLGQRPYGSFSVFNFYRPGYSHPGTIRNQNLLSPEFQIHTESTMVAKTNSLTEAIYWRDKDADWVQAQRAGYNWDIHPPAIDVSAEKSIAGDAAALIDRLNLLLCAGQIPNDARQLLIENIDALPFGENNDYSRMLRVQEAAGVIAASAYFALQR</sequence>
<dbReference type="Proteomes" id="UP001273505">
    <property type="component" value="Unassembled WGS sequence"/>
</dbReference>
<keyword evidence="2" id="KW-0732">Signal</keyword>
<feature type="chain" id="PRO_5045451101" evidence="2">
    <location>
        <begin position="23"/>
        <end position="611"/>
    </location>
</feature>
<dbReference type="PANTHER" id="PTHR43737:SF1">
    <property type="entry name" value="DUF1501 DOMAIN-CONTAINING PROTEIN"/>
    <property type="match status" value="1"/>
</dbReference>
<proteinExistence type="predicted"/>
<feature type="signal peptide" evidence="2">
    <location>
        <begin position="1"/>
        <end position="22"/>
    </location>
</feature>
<name>A0ABU4S5G5_9GAMM</name>
<dbReference type="InterPro" id="IPR014917">
    <property type="entry name" value="DUF1800"/>
</dbReference>
<protein>
    <submittedName>
        <fullName evidence="3">DUF1800 domain-containing protein</fullName>
    </submittedName>
</protein>
<dbReference type="PANTHER" id="PTHR43737">
    <property type="entry name" value="BLL7424 PROTEIN"/>
    <property type="match status" value="1"/>
</dbReference>
<feature type="compositionally biased region" description="Pro residues" evidence="1">
    <location>
        <begin position="32"/>
        <end position="49"/>
    </location>
</feature>
<evidence type="ECO:0000313" key="4">
    <source>
        <dbReference type="Proteomes" id="UP001273505"/>
    </source>
</evidence>
<evidence type="ECO:0000256" key="1">
    <source>
        <dbReference type="SAM" id="MobiDB-lite"/>
    </source>
</evidence>